<evidence type="ECO:0000313" key="2">
    <source>
        <dbReference type="Proteomes" id="UP000319716"/>
    </source>
</evidence>
<reference evidence="1 2" key="1">
    <citation type="submission" date="2017-11" db="EMBL/GenBank/DDBJ databases">
        <title>Draft Genome Sequence of Sporolactobacillus inulinus NBRC 111894 Isolated from Koso, a Japanese Sugar-Vegetable Fermented Beverage.</title>
        <authorList>
            <person name="Chiou T.Y."/>
            <person name="Oshima K."/>
            <person name="Suda W."/>
            <person name="Hattori M."/>
            <person name="Takahashi T."/>
        </authorList>
    </citation>
    <scope>NUCLEOTIDE SEQUENCE [LARGE SCALE GENOMIC DNA]</scope>
    <source>
        <strain evidence="1 2">NBRC111894</strain>
    </source>
</reference>
<organism evidence="1 2">
    <name type="scientific">Sporolactobacillus inulinus</name>
    <dbReference type="NCBI Taxonomy" id="2078"/>
    <lineage>
        <taxon>Bacteria</taxon>
        <taxon>Bacillati</taxon>
        <taxon>Bacillota</taxon>
        <taxon>Bacilli</taxon>
        <taxon>Bacillales</taxon>
        <taxon>Sporolactobacillaceae</taxon>
        <taxon>Sporolactobacillus</taxon>
    </lineage>
</organism>
<name>A0A4Y1ZDR6_9BACL</name>
<proteinExistence type="predicted"/>
<sequence length="37" mass="4413">MYFYTSILGMLARTNKVKKDTSQKMDRYLKGIRKITL</sequence>
<protein>
    <submittedName>
        <fullName evidence="1">Uncharacterized protein</fullName>
    </submittedName>
</protein>
<dbReference type="AlphaFoldDB" id="A0A4Y1ZDR6"/>
<dbReference type="Proteomes" id="UP000319716">
    <property type="component" value="Unassembled WGS sequence"/>
</dbReference>
<dbReference type="EMBL" id="BEXB01000017">
    <property type="protein sequence ID" value="GAY76738.1"/>
    <property type="molecule type" value="Genomic_DNA"/>
</dbReference>
<comment type="caution">
    <text evidence="1">The sequence shown here is derived from an EMBL/GenBank/DDBJ whole genome shotgun (WGS) entry which is preliminary data.</text>
</comment>
<evidence type="ECO:0000313" key="1">
    <source>
        <dbReference type="EMBL" id="GAY76738.1"/>
    </source>
</evidence>
<gene>
    <name evidence="1" type="ORF">NBRC111894_2292</name>
</gene>
<accession>A0A4Y1ZDR6</accession>